<reference evidence="1 2" key="1">
    <citation type="submission" date="2022-01" db="EMBL/GenBank/DDBJ databases">
        <authorList>
            <person name="Xiong W."/>
            <person name="Schranz E."/>
        </authorList>
    </citation>
    <scope>NUCLEOTIDE SEQUENCE [LARGE SCALE GENOMIC DNA]</scope>
</reference>
<evidence type="ECO:0000313" key="1">
    <source>
        <dbReference type="EMBL" id="CAH1428715.1"/>
    </source>
</evidence>
<dbReference type="Proteomes" id="UP001157418">
    <property type="component" value="Unassembled WGS sequence"/>
</dbReference>
<dbReference type="EMBL" id="CAKMRJ010002223">
    <property type="protein sequence ID" value="CAH1428715.1"/>
    <property type="molecule type" value="Genomic_DNA"/>
</dbReference>
<protein>
    <submittedName>
        <fullName evidence="1">Uncharacterized protein</fullName>
    </submittedName>
</protein>
<evidence type="ECO:0000313" key="2">
    <source>
        <dbReference type="Proteomes" id="UP001157418"/>
    </source>
</evidence>
<name>A0AAU9N390_9ASTR</name>
<keyword evidence="2" id="KW-1185">Reference proteome</keyword>
<sequence length="113" mass="12029">MNSTQGIEWIKVTSVEETNPMNSTQHYVRTEIDDGGGGFNFSIGDDGDGFDSRKNIEGGGACDNSKATRGDGWIHVIEMMKGIDNLGGGGDNGEHWWLTVGDSFPSTLFLGGG</sequence>
<comment type="caution">
    <text evidence="1">The sequence shown here is derived from an EMBL/GenBank/DDBJ whole genome shotgun (WGS) entry which is preliminary data.</text>
</comment>
<accession>A0AAU9N390</accession>
<organism evidence="1 2">
    <name type="scientific">Lactuca virosa</name>
    <dbReference type="NCBI Taxonomy" id="75947"/>
    <lineage>
        <taxon>Eukaryota</taxon>
        <taxon>Viridiplantae</taxon>
        <taxon>Streptophyta</taxon>
        <taxon>Embryophyta</taxon>
        <taxon>Tracheophyta</taxon>
        <taxon>Spermatophyta</taxon>
        <taxon>Magnoliopsida</taxon>
        <taxon>eudicotyledons</taxon>
        <taxon>Gunneridae</taxon>
        <taxon>Pentapetalae</taxon>
        <taxon>asterids</taxon>
        <taxon>campanulids</taxon>
        <taxon>Asterales</taxon>
        <taxon>Asteraceae</taxon>
        <taxon>Cichorioideae</taxon>
        <taxon>Cichorieae</taxon>
        <taxon>Lactucinae</taxon>
        <taxon>Lactuca</taxon>
    </lineage>
</organism>
<proteinExistence type="predicted"/>
<dbReference type="AlphaFoldDB" id="A0AAU9N390"/>
<gene>
    <name evidence="1" type="ORF">LVIROSA_LOCUS15627</name>
</gene>